<accession>A0A517TYE2</accession>
<protein>
    <submittedName>
        <fullName evidence="2">Uncharacterized protein</fullName>
    </submittedName>
</protein>
<organism evidence="2 3">
    <name type="scientific">Lacipirellula limnantheis</name>
    <dbReference type="NCBI Taxonomy" id="2528024"/>
    <lineage>
        <taxon>Bacteria</taxon>
        <taxon>Pseudomonadati</taxon>
        <taxon>Planctomycetota</taxon>
        <taxon>Planctomycetia</taxon>
        <taxon>Pirellulales</taxon>
        <taxon>Lacipirellulaceae</taxon>
        <taxon>Lacipirellula</taxon>
    </lineage>
</organism>
<evidence type="ECO:0000313" key="3">
    <source>
        <dbReference type="Proteomes" id="UP000317909"/>
    </source>
</evidence>
<evidence type="ECO:0000256" key="1">
    <source>
        <dbReference type="SAM" id="Phobius"/>
    </source>
</evidence>
<keyword evidence="1" id="KW-1133">Transmembrane helix</keyword>
<dbReference type="EMBL" id="CP036339">
    <property type="protein sequence ID" value="QDT73389.1"/>
    <property type="molecule type" value="Genomic_DNA"/>
</dbReference>
<keyword evidence="1" id="KW-0812">Transmembrane</keyword>
<proteinExistence type="predicted"/>
<dbReference type="KEGG" id="llh:I41_25780"/>
<feature type="transmembrane region" description="Helical" evidence="1">
    <location>
        <begin position="12"/>
        <end position="35"/>
    </location>
</feature>
<dbReference type="Proteomes" id="UP000317909">
    <property type="component" value="Chromosome"/>
</dbReference>
<name>A0A517TYE2_9BACT</name>
<evidence type="ECO:0000313" key="2">
    <source>
        <dbReference type="EMBL" id="QDT73389.1"/>
    </source>
</evidence>
<sequence>MKLFRHLRLRFSIRALLVSIAAAAIFLAYHVHWIVQRREFFRTQTVAAFEARAAPATPAPGLLALFGERGFTQIAMNSNLPKAEYARVMSYFPEAALADFCFYNEPIIE</sequence>
<gene>
    <name evidence="2" type="ORF">I41_25780</name>
</gene>
<keyword evidence="1" id="KW-0472">Membrane</keyword>
<reference evidence="2 3" key="1">
    <citation type="submission" date="2019-02" db="EMBL/GenBank/DDBJ databases">
        <title>Deep-cultivation of Planctomycetes and their phenomic and genomic characterization uncovers novel biology.</title>
        <authorList>
            <person name="Wiegand S."/>
            <person name="Jogler M."/>
            <person name="Boedeker C."/>
            <person name="Pinto D."/>
            <person name="Vollmers J."/>
            <person name="Rivas-Marin E."/>
            <person name="Kohn T."/>
            <person name="Peeters S.H."/>
            <person name="Heuer A."/>
            <person name="Rast P."/>
            <person name="Oberbeckmann S."/>
            <person name="Bunk B."/>
            <person name="Jeske O."/>
            <person name="Meyerdierks A."/>
            <person name="Storesund J.E."/>
            <person name="Kallscheuer N."/>
            <person name="Luecker S."/>
            <person name="Lage O.M."/>
            <person name="Pohl T."/>
            <person name="Merkel B.J."/>
            <person name="Hornburger P."/>
            <person name="Mueller R.-W."/>
            <person name="Bruemmer F."/>
            <person name="Labrenz M."/>
            <person name="Spormann A.M."/>
            <person name="Op den Camp H."/>
            <person name="Overmann J."/>
            <person name="Amann R."/>
            <person name="Jetten M.S.M."/>
            <person name="Mascher T."/>
            <person name="Medema M.H."/>
            <person name="Devos D.P."/>
            <person name="Kaster A.-K."/>
            <person name="Ovreas L."/>
            <person name="Rohde M."/>
            <person name="Galperin M.Y."/>
            <person name="Jogler C."/>
        </authorList>
    </citation>
    <scope>NUCLEOTIDE SEQUENCE [LARGE SCALE GENOMIC DNA]</scope>
    <source>
        <strain evidence="2 3">I41</strain>
    </source>
</reference>
<keyword evidence="3" id="KW-1185">Reference proteome</keyword>
<dbReference type="AlphaFoldDB" id="A0A517TYE2"/>